<dbReference type="AlphaFoldDB" id="A0AAU9E991"/>
<dbReference type="GO" id="GO:0036381">
    <property type="term" value="F:pyridoxal 5'-phosphate synthase (glutamine hydrolysing) activity"/>
    <property type="evidence" value="ECO:0007669"/>
    <property type="project" value="UniProtKB-UniRule"/>
</dbReference>
<gene>
    <name evidence="10 13" type="primary">pdxT</name>
    <name evidence="13" type="ORF">HLPR_06930</name>
</gene>
<comment type="catalytic activity">
    <reaction evidence="7 10">
        <text>L-glutamine + H2O = L-glutamate + NH4(+)</text>
        <dbReference type="Rhea" id="RHEA:15889"/>
        <dbReference type="ChEBI" id="CHEBI:15377"/>
        <dbReference type="ChEBI" id="CHEBI:28938"/>
        <dbReference type="ChEBI" id="CHEBI:29985"/>
        <dbReference type="ChEBI" id="CHEBI:58359"/>
        <dbReference type="EC" id="3.5.1.2"/>
    </reaction>
</comment>
<reference evidence="13 14" key="1">
    <citation type="submission" date="2023-08" db="EMBL/GenBank/DDBJ databases">
        <title>Helicovermis profunda gen. nov., sp. nov., a novel mesophilic, fermentative bacterium within the Bacillota from a deep-sea hydrothermal vent chimney.</title>
        <authorList>
            <person name="Miyazaki U."/>
            <person name="Mizutani D."/>
            <person name="Hashimoto Y."/>
            <person name="Tame A."/>
            <person name="Sawayama S."/>
            <person name="Miyazaki J."/>
            <person name="Takai K."/>
            <person name="Nakagawa S."/>
        </authorList>
    </citation>
    <scope>NUCLEOTIDE SEQUENCE [LARGE SCALE GENOMIC DNA]</scope>
    <source>
        <strain evidence="13 14">S502</strain>
    </source>
</reference>
<evidence type="ECO:0000256" key="9">
    <source>
        <dbReference type="ARBA" id="ARBA00064749"/>
    </source>
</evidence>
<feature type="active site" description="Charge relay system" evidence="10 11">
    <location>
        <position position="169"/>
    </location>
</feature>
<dbReference type="PANTHER" id="PTHR31559:SF0">
    <property type="entry name" value="PYRIDOXAL 5'-PHOSPHATE SYNTHASE SUBUNIT SNO1-RELATED"/>
    <property type="match status" value="1"/>
</dbReference>
<dbReference type="GO" id="GO:0008614">
    <property type="term" value="P:pyridoxine metabolic process"/>
    <property type="evidence" value="ECO:0007669"/>
    <property type="project" value="TreeGrafter"/>
</dbReference>
<feature type="binding site" evidence="10 12">
    <location>
        <position position="104"/>
    </location>
    <ligand>
        <name>L-glutamine</name>
        <dbReference type="ChEBI" id="CHEBI:58359"/>
    </ligand>
</feature>
<organism evidence="13 14">
    <name type="scientific">Helicovermis profundi</name>
    <dbReference type="NCBI Taxonomy" id="3065157"/>
    <lineage>
        <taxon>Bacteria</taxon>
        <taxon>Bacillati</taxon>
        <taxon>Bacillota</taxon>
        <taxon>Clostridia</taxon>
        <taxon>Helicovermis</taxon>
    </lineage>
</organism>
<keyword evidence="3 10" id="KW-0663">Pyridoxal phosphate</keyword>
<dbReference type="GO" id="GO:0004359">
    <property type="term" value="F:glutaminase activity"/>
    <property type="evidence" value="ECO:0007669"/>
    <property type="project" value="UniProtKB-UniRule"/>
</dbReference>
<dbReference type="EC" id="4.3.3.6" evidence="10"/>
<comment type="function">
    <text evidence="8 10">Catalyzes the hydrolysis of glutamine to glutamate and ammonia as part of the biosynthesis of pyridoxal 5'-phosphate. The resulting ammonia molecule is channeled to the active site of PdxS.</text>
</comment>
<name>A0AAU9E991_9FIRM</name>
<dbReference type="Pfam" id="PF01174">
    <property type="entry name" value="SNO"/>
    <property type="match status" value="1"/>
</dbReference>
<dbReference type="PROSITE" id="PS51273">
    <property type="entry name" value="GATASE_TYPE_1"/>
    <property type="match status" value="1"/>
</dbReference>
<evidence type="ECO:0000313" key="13">
    <source>
        <dbReference type="EMBL" id="BEP28362.1"/>
    </source>
</evidence>
<evidence type="ECO:0000256" key="8">
    <source>
        <dbReference type="ARBA" id="ARBA00054599"/>
    </source>
</evidence>
<evidence type="ECO:0000256" key="12">
    <source>
        <dbReference type="PIRSR" id="PIRSR005639-2"/>
    </source>
</evidence>
<comment type="similarity">
    <text evidence="1 10">Belongs to the glutaminase PdxT/SNO family.</text>
</comment>
<dbReference type="NCBIfam" id="TIGR03800">
    <property type="entry name" value="PLP_synth_Pdx2"/>
    <property type="match status" value="1"/>
</dbReference>
<dbReference type="EC" id="3.5.1.2" evidence="10"/>
<dbReference type="Proteomes" id="UP001321786">
    <property type="component" value="Chromosome"/>
</dbReference>
<dbReference type="PROSITE" id="PS51130">
    <property type="entry name" value="PDXT_SNO_2"/>
    <property type="match status" value="1"/>
</dbReference>
<dbReference type="GO" id="GO:0006543">
    <property type="term" value="P:L-glutamine catabolic process"/>
    <property type="evidence" value="ECO:0007669"/>
    <property type="project" value="UniProtKB-UniRule"/>
</dbReference>
<evidence type="ECO:0000256" key="7">
    <source>
        <dbReference type="ARBA" id="ARBA00049534"/>
    </source>
</evidence>
<keyword evidence="4 10" id="KW-0315">Glutamine amidotransferase</keyword>
<dbReference type="GO" id="GO:0005829">
    <property type="term" value="C:cytosol"/>
    <property type="evidence" value="ECO:0007669"/>
    <property type="project" value="TreeGrafter"/>
</dbReference>
<comment type="pathway">
    <text evidence="10">Cofactor biosynthesis; pyridoxal 5'-phosphate biosynthesis.</text>
</comment>
<dbReference type="SUPFAM" id="SSF52317">
    <property type="entry name" value="Class I glutamine amidotransferase-like"/>
    <property type="match status" value="1"/>
</dbReference>
<dbReference type="PANTHER" id="PTHR31559">
    <property type="entry name" value="PYRIDOXAL 5'-PHOSPHATE SYNTHASE SUBUNIT SNO"/>
    <property type="match status" value="1"/>
</dbReference>
<keyword evidence="2 10" id="KW-0378">Hydrolase</keyword>
<keyword evidence="14" id="KW-1185">Reference proteome</keyword>
<dbReference type="PROSITE" id="PS01236">
    <property type="entry name" value="PDXT_SNO_1"/>
    <property type="match status" value="1"/>
</dbReference>
<evidence type="ECO:0000256" key="4">
    <source>
        <dbReference type="ARBA" id="ARBA00022962"/>
    </source>
</evidence>
<evidence type="ECO:0000256" key="11">
    <source>
        <dbReference type="PIRSR" id="PIRSR005639-1"/>
    </source>
</evidence>
<sequence length="185" mass="20627">MLIGVLALQGAFREHILALEKMEIDTIEVKSNDCIKEIDGLIIPGGESTTMGKLLDSFDLRDEIKKRILSGMPVWGTCAGMILLAKDIGKEKAHLKVMNIRVKRNGYGRQLGSFISKGKFANYTNVSMPFIRAPYIEKVGKNVEVLSIIDGKIVAARENNILVTSFHPEITDDLTVLEYFVKMIE</sequence>
<evidence type="ECO:0000256" key="5">
    <source>
        <dbReference type="ARBA" id="ARBA00023239"/>
    </source>
</evidence>
<feature type="binding site" evidence="10 12">
    <location>
        <begin position="46"/>
        <end position="48"/>
    </location>
    <ligand>
        <name>L-glutamine</name>
        <dbReference type="ChEBI" id="CHEBI:58359"/>
    </ligand>
</feature>
<dbReference type="Gene3D" id="3.40.50.880">
    <property type="match status" value="1"/>
</dbReference>
<feature type="active site" description="Nucleophile" evidence="10 11">
    <location>
        <position position="78"/>
    </location>
</feature>
<dbReference type="FunFam" id="3.40.50.880:FF:000010">
    <property type="entry name" value="uncharacterized protein LOC100176842 isoform X2"/>
    <property type="match status" value="1"/>
</dbReference>
<dbReference type="InterPro" id="IPR002161">
    <property type="entry name" value="PdxT/SNO"/>
</dbReference>
<evidence type="ECO:0000256" key="6">
    <source>
        <dbReference type="ARBA" id="ARBA00047992"/>
    </source>
</evidence>
<evidence type="ECO:0000256" key="3">
    <source>
        <dbReference type="ARBA" id="ARBA00022898"/>
    </source>
</evidence>
<comment type="subunit">
    <text evidence="9 10">In the presence of PdxS, forms a dodecamer of heterodimers. Only shows activity in the heterodimer.</text>
</comment>
<evidence type="ECO:0000256" key="10">
    <source>
        <dbReference type="HAMAP-Rule" id="MF_01615"/>
    </source>
</evidence>
<accession>A0AAU9E991</accession>
<feature type="binding site" evidence="10 12">
    <location>
        <begin position="131"/>
        <end position="132"/>
    </location>
    <ligand>
        <name>L-glutamine</name>
        <dbReference type="ChEBI" id="CHEBI:58359"/>
    </ligand>
</feature>
<dbReference type="InterPro" id="IPR021196">
    <property type="entry name" value="PdxT/SNO_CS"/>
</dbReference>
<keyword evidence="5 10" id="KW-0456">Lyase</keyword>
<comment type="catalytic activity">
    <reaction evidence="6 10">
        <text>aldehydo-D-ribose 5-phosphate + D-glyceraldehyde 3-phosphate + L-glutamine = pyridoxal 5'-phosphate + L-glutamate + phosphate + 3 H2O + H(+)</text>
        <dbReference type="Rhea" id="RHEA:31507"/>
        <dbReference type="ChEBI" id="CHEBI:15377"/>
        <dbReference type="ChEBI" id="CHEBI:15378"/>
        <dbReference type="ChEBI" id="CHEBI:29985"/>
        <dbReference type="ChEBI" id="CHEBI:43474"/>
        <dbReference type="ChEBI" id="CHEBI:58273"/>
        <dbReference type="ChEBI" id="CHEBI:58359"/>
        <dbReference type="ChEBI" id="CHEBI:59776"/>
        <dbReference type="ChEBI" id="CHEBI:597326"/>
        <dbReference type="EC" id="4.3.3.6"/>
    </reaction>
</comment>
<dbReference type="GO" id="GO:1903600">
    <property type="term" value="C:glutaminase complex"/>
    <property type="evidence" value="ECO:0007669"/>
    <property type="project" value="TreeGrafter"/>
</dbReference>
<proteinExistence type="inferred from homology"/>
<evidence type="ECO:0000256" key="1">
    <source>
        <dbReference type="ARBA" id="ARBA00008345"/>
    </source>
</evidence>
<dbReference type="GO" id="GO:0042823">
    <property type="term" value="P:pyridoxal phosphate biosynthetic process"/>
    <property type="evidence" value="ECO:0007669"/>
    <property type="project" value="UniProtKB-UniRule"/>
</dbReference>
<evidence type="ECO:0000313" key="14">
    <source>
        <dbReference type="Proteomes" id="UP001321786"/>
    </source>
</evidence>
<dbReference type="EMBL" id="AP028654">
    <property type="protein sequence ID" value="BEP28362.1"/>
    <property type="molecule type" value="Genomic_DNA"/>
</dbReference>
<protein>
    <recommendedName>
        <fullName evidence="10">Pyridoxal 5'-phosphate synthase subunit PdxT</fullName>
        <ecNumber evidence="10">4.3.3.6</ecNumber>
    </recommendedName>
    <alternativeName>
        <fullName evidence="10">Pdx2</fullName>
    </alternativeName>
    <alternativeName>
        <fullName evidence="10">Pyridoxal 5'-phosphate synthase glutaminase subunit</fullName>
        <ecNumber evidence="10">3.5.1.2</ecNumber>
    </alternativeName>
</protein>
<dbReference type="CDD" id="cd01749">
    <property type="entry name" value="GATase1_PB"/>
    <property type="match status" value="1"/>
</dbReference>
<dbReference type="KEGG" id="hprf:HLPR_06930"/>
<feature type="active site" description="Charge relay system" evidence="10 11">
    <location>
        <position position="167"/>
    </location>
</feature>
<dbReference type="InterPro" id="IPR029062">
    <property type="entry name" value="Class_I_gatase-like"/>
</dbReference>
<evidence type="ECO:0000256" key="2">
    <source>
        <dbReference type="ARBA" id="ARBA00022801"/>
    </source>
</evidence>
<dbReference type="PIRSF" id="PIRSF005639">
    <property type="entry name" value="Glut_amidoT_SNO"/>
    <property type="match status" value="1"/>
</dbReference>
<dbReference type="HAMAP" id="MF_01615">
    <property type="entry name" value="PdxT"/>
    <property type="match status" value="1"/>
</dbReference>